<reference evidence="3 4" key="1">
    <citation type="submission" date="2019-03" db="EMBL/GenBank/DDBJ databases">
        <title>Genomic Encyclopedia of Type Strains, Phase IV (KMG-IV): sequencing the most valuable type-strain genomes for metagenomic binning, comparative biology and taxonomic classification.</title>
        <authorList>
            <person name="Goeker M."/>
        </authorList>
    </citation>
    <scope>NUCLEOTIDE SEQUENCE [LARGE SCALE GENOMIC DNA]</scope>
    <source>
        <strain evidence="3 4">DSM 29487</strain>
    </source>
</reference>
<evidence type="ECO:0000259" key="2">
    <source>
        <dbReference type="SMART" id="SM00954"/>
    </source>
</evidence>
<dbReference type="InterPro" id="IPR007685">
    <property type="entry name" value="RelA_SpoT"/>
</dbReference>
<evidence type="ECO:0000256" key="1">
    <source>
        <dbReference type="ARBA" id="ARBA00004976"/>
    </source>
</evidence>
<dbReference type="SUPFAM" id="SSF81301">
    <property type="entry name" value="Nucleotidyltransferase"/>
    <property type="match status" value="1"/>
</dbReference>
<dbReference type="PANTHER" id="PTHR47837">
    <property type="entry name" value="GTP PYROPHOSPHOKINASE YJBM"/>
    <property type="match status" value="1"/>
</dbReference>
<proteinExistence type="predicted"/>
<dbReference type="CDD" id="cd05399">
    <property type="entry name" value="NT_Rel-Spo_like"/>
    <property type="match status" value="1"/>
</dbReference>
<gene>
    <name evidence="3" type="ORF">EDD60_10648</name>
</gene>
<dbReference type="GO" id="GO:0015970">
    <property type="term" value="P:guanosine tetraphosphate biosynthetic process"/>
    <property type="evidence" value="ECO:0007669"/>
    <property type="project" value="UniProtKB-UniPathway"/>
</dbReference>
<dbReference type="SMART" id="SM00954">
    <property type="entry name" value="RelA_SpoT"/>
    <property type="match status" value="1"/>
</dbReference>
<dbReference type="Pfam" id="PF04607">
    <property type="entry name" value="RelA_SpoT"/>
    <property type="match status" value="1"/>
</dbReference>
<dbReference type="PANTHER" id="PTHR47837:SF2">
    <property type="entry name" value="GTP PYROPHOSPHOKINASE YWAC"/>
    <property type="match status" value="1"/>
</dbReference>
<sequence>MHPYRSAIEVVTTKLHNIDDELKCENGYSPIHNIQSRIKTPQSIIDKLKRKKLPITLEGLNQLNDIAGLRVVCHYINDIQYISQLFIMNEDIQLIKKENYIDYPKESGYRSLHLVVKVPIYLKTGVTYVPVEIQLRTISMDSWASLEHVLSYKSEQPIDIEIRERLKKCARKMAEVDLEMQKISQELKK</sequence>
<dbReference type="AlphaFoldDB" id="A0A4R3Z958"/>
<evidence type="ECO:0000313" key="3">
    <source>
        <dbReference type="EMBL" id="TCW00717.1"/>
    </source>
</evidence>
<keyword evidence="3" id="KW-0808">Transferase</keyword>
<dbReference type="InterPro" id="IPR043519">
    <property type="entry name" value="NT_sf"/>
</dbReference>
<comment type="pathway">
    <text evidence="1">Purine metabolism; ppGpp biosynthesis; ppGpp from GTP: step 1/2.</text>
</comment>
<dbReference type="Proteomes" id="UP000295515">
    <property type="component" value="Unassembled WGS sequence"/>
</dbReference>
<dbReference type="Gene3D" id="1.10.287.860">
    <property type="entry name" value="Nucleotidyltransferase"/>
    <property type="match status" value="1"/>
</dbReference>
<keyword evidence="3" id="KW-0418">Kinase</keyword>
<dbReference type="GO" id="GO:0016301">
    <property type="term" value="F:kinase activity"/>
    <property type="evidence" value="ECO:0007669"/>
    <property type="project" value="UniProtKB-KW"/>
</dbReference>
<protein>
    <submittedName>
        <fullName evidence="3">Putative GTP pyrophosphokinase</fullName>
    </submittedName>
</protein>
<dbReference type="UniPathway" id="UPA00908">
    <property type="reaction ID" value="UER00884"/>
</dbReference>
<evidence type="ECO:0000313" key="4">
    <source>
        <dbReference type="Proteomes" id="UP000295515"/>
    </source>
</evidence>
<feature type="domain" description="RelA/SpoT" evidence="2">
    <location>
        <begin position="36"/>
        <end position="158"/>
    </location>
</feature>
<comment type="caution">
    <text evidence="3">The sequence shown here is derived from an EMBL/GenBank/DDBJ whole genome shotgun (WGS) entry which is preliminary data.</text>
</comment>
<dbReference type="EMBL" id="SMCQ01000006">
    <property type="protein sequence ID" value="TCW00717.1"/>
    <property type="molecule type" value="Genomic_DNA"/>
</dbReference>
<keyword evidence="4" id="KW-1185">Reference proteome</keyword>
<organism evidence="3 4">
    <name type="scientific">Longibaculum muris</name>
    <dbReference type="NCBI Taxonomy" id="1796628"/>
    <lineage>
        <taxon>Bacteria</taxon>
        <taxon>Bacillati</taxon>
        <taxon>Bacillota</taxon>
        <taxon>Erysipelotrichia</taxon>
        <taxon>Erysipelotrichales</taxon>
        <taxon>Coprobacillaceae</taxon>
        <taxon>Longibaculum</taxon>
    </lineage>
</organism>
<dbReference type="InterPro" id="IPR052366">
    <property type="entry name" value="GTP_Pyrophosphokinase"/>
</dbReference>
<accession>A0A4R3Z958</accession>
<dbReference type="Gene3D" id="3.30.460.10">
    <property type="entry name" value="Beta Polymerase, domain 2"/>
    <property type="match status" value="1"/>
</dbReference>
<name>A0A4R3Z958_9FIRM</name>